<dbReference type="PANTHER" id="PTHR36766:SF70">
    <property type="entry name" value="DISEASE RESISTANCE PROTEIN RGA4"/>
    <property type="match status" value="1"/>
</dbReference>
<dbReference type="AlphaFoldDB" id="A0A498JKC6"/>
<protein>
    <submittedName>
        <fullName evidence="2">Uncharacterized protein</fullName>
    </submittedName>
</protein>
<dbReference type="GO" id="GO:0006952">
    <property type="term" value="P:defense response"/>
    <property type="evidence" value="ECO:0007669"/>
    <property type="project" value="UniProtKB-KW"/>
</dbReference>
<gene>
    <name evidence="2" type="ORF">DVH24_016159</name>
</gene>
<keyword evidence="1" id="KW-0611">Plant defense</keyword>
<evidence type="ECO:0000313" key="2">
    <source>
        <dbReference type="EMBL" id="RXH94092.1"/>
    </source>
</evidence>
<dbReference type="Gene3D" id="3.80.10.10">
    <property type="entry name" value="Ribonuclease Inhibitor"/>
    <property type="match status" value="1"/>
</dbReference>
<accession>A0A498JKC6</accession>
<dbReference type="PANTHER" id="PTHR36766">
    <property type="entry name" value="PLANT BROAD-SPECTRUM MILDEW RESISTANCE PROTEIN RPW8"/>
    <property type="match status" value="1"/>
</dbReference>
<organism evidence="2 3">
    <name type="scientific">Malus domestica</name>
    <name type="common">Apple</name>
    <name type="synonym">Pyrus malus</name>
    <dbReference type="NCBI Taxonomy" id="3750"/>
    <lineage>
        <taxon>Eukaryota</taxon>
        <taxon>Viridiplantae</taxon>
        <taxon>Streptophyta</taxon>
        <taxon>Embryophyta</taxon>
        <taxon>Tracheophyta</taxon>
        <taxon>Spermatophyta</taxon>
        <taxon>Magnoliopsida</taxon>
        <taxon>eudicotyledons</taxon>
        <taxon>Gunneridae</taxon>
        <taxon>Pentapetalae</taxon>
        <taxon>rosids</taxon>
        <taxon>fabids</taxon>
        <taxon>Rosales</taxon>
        <taxon>Rosaceae</taxon>
        <taxon>Amygdaloideae</taxon>
        <taxon>Maleae</taxon>
        <taxon>Malus</taxon>
    </lineage>
</organism>
<evidence type="ECO:0000313" key="3">
    <source>
        <dbReference type="Proteomes" id="UP000290289"/>
    </source>
</evidence>
<proteinExistence type="predicted"/>
<keyword evidence="3" id="KW-1185">Reference proteome</keyword>
<comment type="caution">
    <text evidence="2">The sequence shown here is derived from an EMBL/GenBank/DDBJ whole genome shotgun (WGS) entry which is preliminary data.</text>
</comment>
<dbReference type="SUPFAM" id="SSF52047">
    <property type="entry name" value="RNI-like"/>
    <property type="match status" value="1"/>
</dbReference>
<evidence type="ECO:0000256" key="1">
    <source>
        <dbReference type="ARBA" id="ARBA00022821"/>
    </source>
</evidence>
<sequence>MPLYLNVDRIHLYSNSLKVLPYLFVRGASDITHDVGVDVSASSSSPHLSKLTHLSLNGIKDLECITSEGMGYLTSFRLVLIENCPNLASLLEEINNLMSLQHLVIKDCYYLASLPERIHSKFGVAPCYTKDAKKKKVRTGLRLLTSQTLKFIKVRFLTYFNSHMPNSV</sequence>
<name>A0A498JKC6_MALDO</name>
<dbReference type="InterPro" id="IPR032675">
    <property type="entry name" value="LRR_dom_sf"/>
</dbReference>
<dbReference type="EMBL" id="RDQH01000333">
    <property type="protein sequence ID" value="RXH94092.1"/>
    <property type="molecule type" value="Genomic_DNA"/>
</dbReference>
<reference evidence="2 3" key="1">
    <citation type="submission" date="2018-10" db="EMBL/GenBank/DDBJ databases">
        <title>A high-quality apple genome assembly.</title>
        <authorList>
            <person name="Hu J."/>
        </authorList>
    </citation>
    <scope>NUCLEOTIDE SEQUENCE [LARGE SCALE GENOMIC DNA]</scope>
    <source>
        <strain evidence="3">cv. HFTH1</strain>
        <tissue evidence="2">Young leaf</tissue>
    </source>
</reference>
<dbReference type="Proteomes" id="UP000290289">
    <property type="component" value="Chromosome 7"/>
</dbReference>